<organism evidence="1">
    <name type="scientific">marine metagenome</name>
    <dbReference type="NCBI Taxonomy" id="408172"/>
    <lineage>
        <taxon>unclassified sequences</taxon>
        <taxon>metagenomes</taxon>
        <taxon>ecological metagenomes</taxon>
    </lineage>
</organism>
<evidence type="ECO:0008006" key="2">
    <source>
        <dbReference type="Google" id="ProtNLM"/>
    </source>
</evidence>
<accession>A0A381ZWX0</accession>
<gene>
    <name evidence="1" type="ORF">METZ01_LOCUS146186</name>
</gene>
<dbReference type="AlphaFoldDB" id="A0A381ZWX0"/>
<evidence type="ECO:0000313" key="1">
    <source>
        <dbReference type="EMBL" id="SVA93332.1"/>
    </source>
</evidence>
<dbReference type="EMBL" id="UINC01022854">
    <property type="protein sequence ID" value="SVA93332.1"/>
    <property type="molecule type" value="Genomic_DNA"/>
</dbReference>
<proteinExistence type="predicted"/>
<dbReference type="Pfam" id="PF13489">
    <property type="entry name" value="Methyltransf_23"/>
    <property type="match status" value="1"/>
</dbReference>
<dbReference type="SUPFAM" id="SSF53335">
    <property type="entry name" value="S-adenosyl-L-methionine-dependent methyltransferases"/>
    <property type="match status" value="1"/>
</dbReference>
<dbReference type="Gene3D" id="3.40.50.150">
    <property type="entry name" value="Vaccinia Virus protein VP39"/>
    <property type="match status" value="1"/>
</dbReference>
<dbReference type="InterPro" id="IPR029063">
    <property type="entry name" value="SAM-dependent_MTases_sf"/>
</dbReference>
<sequence length="178" mass="20128">MRFALERDWAVEGTDMVVTDWARAIGTRVWEGELPAIDFGDARFDVVRFNHVLEHTRDPLLELRRARQLVAPGGILLVGVPNLAGLSTLLKSWQSRLGLKTKRWRHYAALHHLWFFTPATLQRLSEAAGFEVAHWETPVMDRSDRTAALTKFFRVVLGTFRAGSLLDLYARASDSATG</sequence>
<name>A0A381ZWX0_9ZZZZ</name>
<protein>
    <recommendedName>
        <fullName evidence="2">Methyltransferase type 11 domain-containing protein</fullName>
    </recommendedName>
</protein>
<reference evidence="1" key="1">
    <citation type="submission" date="2018-05" db="EMBL/GenBank/DDBJ databases">
        <authorList>
            <person name="Lanie J.A."/>
            <person name="Ng W.-L."/>
            <person name="Kazmierczak K.M."/>
            <person name="Andrzejewski T.M."/>
            <person name="Davidsen T.M."/>
            <person name="Wayne K.J."/>
            <person name="Tettelin H."/>
            <person name="Glass J.I."/>
            <person name="Rusch D."/>
            <person name="Podicherti R."/>
            <person name="Tsui H.-C.T."/>
            <person name="Winkler M.E."/>
        </authorList>
    </citation>
    <scope>NUCLEOTIDE SEQUENCE</scope>
</reference>